<dbReference type="Pfam" id="PF06863">
    <property type="entry name" value="DUF1254"/>
    <property type="match status" value="1"/>
</dbReference>
<gene>
    <name evidence="4" type="ORF">ACNJC6_01062</name>
</gene>
<dbReference type="AlphaFoldDB" id="A0A1R7QB03"/>
<evidence type="ECO:0000259" key="3">
    <source>
        <dbReference type="Pfam" id="PF06863"/>
    </source>
</evidence>
<dbReference type="InterPro" id="IPR010679">
    <property type="entry name" value="DUF1254"/>
</dbReference>
<dbReference type="Pfam" id="PF06742">
    <property type="entry name" value="DUF1214"/>
    <property type="match status" value="1"/>
</dbReference>
<dbReference type="InterPro" id="IPR010621">
    <property type="entry name" value="DUF1214"/>
</dbReference>
<feature type="signal peptide" evidence="1">
    <location>
        <begin position="1"/>
        <end position="21"/>
    </location>
</feature>
<reference evidence="4 5" key="1">
    <citation type="submission" date="2017-02" db="EMBL/GenBank/DDBJ databases">
        <authorList>
            <person name="Peterson S.W."/>
        </authorList>
    </citation>
    <scope>NUCLEOTIDE SEQUENCE [LARGE SCALE GENOMIC DNA]</scope>
    <source>
        <strain evidence="4">C6</strain>
    </source>
</reference>
<sequence precursor="true">MKKIGLLSLIMLGAVGSTSNAAIPDQVAEDAYLYGYSIDEAYKYFYKTTIETNTPLNRFQNIRQLADDTYTAHPTINNDTLHLMGWLDVGAEPVIVSIPDFDKGRYWILHTMDMGHYTTAMIGARTRGTKGGRFMFASKSWKGTVPSSVNEVIYVDSDLQKMMGRIMATNKEDEKKALNYMDQWNIRTLSEYLGVAGPKQKERTYLDPAKTSWLERVNFMLCEGTMAEADQKWISQYKVMGIAPCNYKLTQEQLAAAQVGEKLGMQHIRDLVPKLTHSRNLLGTREQLSEGARDLFDMGTYLGQWGLPADETVYLKADIGSDGQKINGSNGKKYQMRFKAPEVSQFWSFTVYGSDNRLMAHNEMNRHSRGDRTLKAGADGLYTIELSSDEKANANNSNFLPIPNKDSYIILRMYGPSKAMQEGKYSMPVIEVVK</sequence>
<accession>A0A1R7QB03</accession>
<dbReference type="PANTHER" id="PTHR36509">
    <property type="entry name" value="BLL3101 PROTEIN"/>
    <property type="match status" value="1"/>
</dbReference>
<keyword evidence="1" id="KW-0732">Signal</keyword>
<dbReference type="InterPro" id="IPR037050">
    <property type="entry name" value="DUF1254_sf"/>
</dbReference>
<dbReference type="Proteomes" id="UP000196240">
    <property type="component" value="Unassembled WGS sequence"/>
</dbReference>
<evidence type="ECO:0000259" key="2">
    <source>
        <dbReference type="Pfam" id="PF06742"/>
    </source>
</evidence>
<dbReference type="Gene3D" id="2.60.120.1600">
    <property type="match status" value="1"/>
</dbReference>
<dbReference type="Gene3D" id="2.60.40.1610">
    <property type="entry name" value="Domain of unknown function DUF1254"/>
    <property type="match status" value="1"/>
</dbReference>
<proteinExistence type="predicted"/>
<feature type="domain" description="DUF1214" evidence="2">
    <location>
        <begin position="311"/>
        <end position="417"/>
    </location>
</feature>
<feature type="chain" id="PRO_5012571403" description="DUF1254 domain-containing protein" evidence="1">
    <location>
        <begin position="22"/>
        <end position="434"/>
    </location>
</feature>
<dbReference type="SUPFAM" id="SSF160935">
    <property type="entry name" value="VPA0735-like"/>
    <property type="match status" value="1"/>
</dbReference>
<feature type="domain" description="DUF1254" evidence="3">
    <location>
        <begin position="57"/>
        <end position="186"/>
    </location>
</feature>
<name>A0A1R7QB03_ACIJO</name>
<evidence type="ECO:0008006" key="6">
    <source>
        <dbReference type="Google" id="ProtNLM"/>
    </source>
</evidence>
<organism evidence="4 5">
    <name type="scientific">Acinetobacter johnsonii</name>
    <dbReference type="NCBI Taxonomy" id="40214"/>
    <lineage>
        <taxon>Bacteria</taxon>
        <taxon>Pseudomonadati</taxon>
        <taxon>Pseudomonadota</taxon>
        <taxon>Gammaproteobacteria</taxon>
        <taxon>Moraxellales</taxon>
        <taxon>Moraxellaceae</taxon>
        <taxon>Acinetobacter</taxon>
    </lineage>
</organism>
<evidence type="ECO:0000313" key="5">
    <source>
        <dbReference type="Proteomes" id="UP000196240"/>
    </source>
</evidence>
<dbReference type="EMBL" id="FUUY01000003">
    <property type="protein sequence ID" value="SJX21448.1"/>
    <property type="molecule type" value="Genomic_DNA"/>
</dbReference>
<protein>
    <recommendedName>
        <fullName evidence="6">DUF1254 domain-containing protein</fullName>
    </recommendedName>
</protein>
<dbReference type="PANTHER" id="PTHR36509:SF2">
    <property type="entry name" value="BLL3101 PROTEIN"/>
    <property type="match status" value="1"/>
</dbReference>
<evidence type="ECO:0000313" key="4">
    <source>
        <dbReference type="EMBL" id="SJX21448.1"/>
    </source>
</evidence>
<evidence type="ECO:0000256" key="1">
    <source>
        <dbReference type="SAM" id="SignalP"/>
    </source>
</evidence>